<sequence>MDGVLHTLAGAGHEVSDSNMPPSPLSGSSHATLVSICAELRSLAAWMVTKRDLQTLTSMLNNTIKAEMAMIRTEVNEQGTRIPVLEQTTQDLSTQVVASDQALARQGTMLLEMSRQMENLDNRGRRYNLRVRGLPEPNGPEDVERLLTSLFHFIVGEAAPAAYGFVRVHHALRPRSNNPTPRVIICC</sequence>
<proteinExistence type="predicted"/>
<organism evidence="1 2">
    <name type="scientific">Pelobates cultripes</name>
    <name type="common">Western spadefoot toad</name>
    <dbReference type="NCBI Taxonomy" id="61616"/>
    <lineage>
        <taxon>Eukaryota</taxon>
        <taxon>Metazoa</taxon>
        <taxon>Chordata</taxon>
        <taxon>Craniata</taxon>
        <taxon>Vertebrata</taxon>
        <taxon>Euteleostomi</taxon>
        <taxon>Amphibia</taxon>
        <taxon>Batrachia</taxon>
        <taxon>Anura</taxon>
        <taxon>Pelobatoidea</taxon>
        <taxon>Pelobatidae</taxon>
        <taxon>Pelobates</taxon>
    </lineage>
</organism>
<protein>
    <submittedName>
        <fullName evidence="1">Uncharacterized protein</fullName>
    </submittedName>
</protein>
<evidence type="ECO:0000313" key="2">
    <source>
        <dbReference type="Proteomes" id="UP001295444"/>
    </source>
</evidence>
<keyword evidence="2" id="KW-1185">Reference proteome</keyword>
<dbReference type="Proteomes" id="UP001295444">
    <property type="component" value="Chromosome 04"/>
</dbReference>
<dbReference type="EMBL" id="OW240915">
    <property type="protein sequence ID" value="CAH2284929.1"/>
    <property type="molecule type" value="Genomic_DNA"/>
</dbReference>
<evidence type="ECO:0000313" key="1">
    <source>
        <dbReference type="EMBL" id="CAH2284929.1"/>
    </source>
</evidence>
<gene>
    <name evidence="1" type="ORF">PECUL_23A025175</name>
</gene>
<reference evidence="1" key="1">
    <citation type="submission" date="2022-03" db="EMBL/GenBank/DDBJ databases">
        <authorList>
            <person name="Alioto T."/>
            <person name="Alioto T."/>
            <person name="Gomez Garrido J."/>
        </authorList>
    </citation>
    <scope>NUCLEOTIDE SEQUENCE</scope>
</reference>
<name>A0AAD1W566_PELCU</name>
<accession>A0AAD1W566</accession>
<dbReference type="AlphaFoldDB" id="A0AAD1W566"/>